<proteinExistence type="predicted"/>
<reference evidence="1" key="2">
    <citation type="journal article" date="2024" name="Plant">
        <title>Genomic evolution and insights into agronomic trait innovations of Sesamum species.</title>
        <authorList>
            <person name="Miao H."/>
            <person name="Wang L."/>
            <person name="Qu L."/>
            <person name="Liu H."/>
            <person name="Sun Y."/>
            <person name="Le M."/>
            <person name="Wang Q."/>
            <person name="Wei S."/>
            <person name="Zheng Y."/>
            <person name="Lin W."/>
            <person name="Duan Y."/>
            <person name="Cao H."/>
            <person name="Xiong S."/>
            <person name="Wang X."/>
            <person name="Wei L."/>
            <person name="Li C."/>
            <person name="Ma Q."/>
            <person name="Ju M."/>
            <person name="Zhao R."/>
            <person name="Li G."/>
            <person name="Mu C."/>
            <person name="Tian Q."/>
            <person name="Mei H."/>
            <person name="Zhang T."/>
            <person name="Gao T."/>
            <person name="Zhang H."/>
        </authorList>
    </citation>
    <scope>NUCLEOTIDE SEQUENCE</scope>
    <source>
        <strain evidence="1">3651</strain>
    </source>
</reference>
<evidence type="ECO:0000313" key="2">
    <source>
        <dbReference type="Proteomes" id="UP001293254"/>
    </source>
</evidence>
<dbReference type="AlphaFoldDB" id="A0AAE2CCE6"/>
<accession>A0AAE2CCE6</accession>
<dbReference type="EMBL" id="JACGWO010000010">
    <property type="protein sequence ID" value="KAK4417019.1"/>
    <property type="molecule type" value="Genomic_DNA"/>
</dbReference>
<protein>
    <submittedName>
        <fullName evidence="1">Uncharacterized protein</fullName>
    </submittedName>
</protein>
<gene>
    <name evidence="1" type="ORF">Salat_2527400</name>
</gene>
<keyword evidence="2" id="KW-1185">Reference proteome</keyword>
<name>A0AAE2CCE6_9LAMI</name>
<organism evidence="1 2">
    <name type="scientific">Sesamum alatum</name>
    <dbReference type="NCBI Taxonomy" id="300844"/>
    <lineage>
        <taxon>Eukaryota</taxon>
        <taxon>Viridiplantae</taxon>
        <taxon>Streptophyta</taxon>
        <taxon>Embryophyta</taxon>
        <taxon>Tracheophyta</taxon>
        <taxon>Spermatophyta</taxon>
        <taxon>Magnoliopsida</taxon>
        <taxon>eudicotyledons</taxon>
        <taxon>Gunneridae</taxon>
        <taxon>Pentapetalae</taxon>
        <taxon>asterids</taxon>
        <taxon>lamiids</taxon>
        <taxon>Lamiales</taxon>
        <taxon>Pedaliaceae</taxon>
        <taxon>Sesamum</taxon>
    </lineage>
</organism>
<dbReference type="Proteomes" id="UP001293254">
    <property type="component" value="Unassembled WGS sequence"/>
</dbReference>
<reference evidence="1" key="1">
    <citation type="submission" date="2020-06" db="EMBL/GenBank/DDBJ databases">
        <authorList>
            <person name="Li T."/>
            <person name="Hu X."/>
            <person name="Zhang T."/>
            <person name="Song X."/>
            <person name="Zhang H."/>
            <person name="Dai N."/>
            <person name="Sheng W."/>
            <person name="Hou X."/>
            <person name="Wei L."/>
        </authorList>
    </citation>
    <scope>NUCLEOTIDE SEQUENCE</scope>
    <source>
        <strain evidence="1">3651</strain>
        <tissue evidence="1">Leaf</tissue>
    </source>
</reference>
<comment type="caution">
    <text evidence="1">The sequence shown here is derived from an EMBL/GenBank/DDBJ whole genome shotgun (WGS) entry which is preliminary data.</text>
</comment>
<evidence type="ECO:0000313" key="1">
    <source>
        <dbReference type="EMBL" id="KAK4417019.1"/>
    </source>
</evidence>
<sequence length="268" mass="29574">MIHYVLPVVSIDPSLEIFFGVFTPRLCSGECLREKPSSYGSWKSCYFFVREGRLTDAGLFEHGFKAKALLKIKLLVVARLHLAVDDYDGPESLYSHLHVPSSSRVRSEFETPDAPRAIPMRSASPHPSLLYSTDPVHEPPIIEVVTSPEMEDVPLSSLPPSPPPLVTPTEVGQAIFKRPRIAEAPSEGTLLEEGVFQPVSFLASVVYPQFNPKVGLSYMCKTVRRADVDSLSVCPMEGLGHLLLSHTAMTPAITLAMAEKYEKIQKKS</sequence>